<name>A0A0U1QKW9_9BACL</name>
<evidence type="ECO:0000313" key="2">
    <source>
        <dbReference type="EMBL" id="KLI01433.1"/>
    </source>
</evidence>
<accession>A0A0U1QKW9</accession>
<sequence>MEQNTTTYMDLKQLEQLVWRQTQETFAQVMKHLLGEMDQQIAEERDKKRYRLVDKRSFQLTSLFGELTIERNYYRDRDKQEYVYLLDRQLAFENAGHLSPMVEEAAMELAIQGPSYRKAARALETFLGYSVLSHEAIRQHLLETEPIAKPQEPILHQVLFVEVDGLFVKHQEKGVRGKEERVAKIHQGWEKNGKRIRLKHRRHFIHRGKKPFWEALEDFLAETYAYDPTVHKLVINGDGAAWITACRDYFRDRAFFCIDRFHVIRDIRRLFHEHPRYKNIRKALRAWDGTAVMTELNSAVGTLESEAQEERLDALIQQLEKYPEALGDYREWLNTFGINTDGMRTMGSAEATMSQLAKRMKHGRSWVEKGKQAMMNGLIAHMDHMSLQTLFGRMDGWNDSQEDVKPPKHYVEKVTHTVGHWTQKNLPCLHGKSGIPVHHALKALQGF</sequence>
<dbReference type="Proteomes" id="UP000035553">
    <property type="component" value="Unassembled WGS sequence"/>
</dbReference>
<evidence type="ECO:0000313" key="3">
    <source>
        <dbReference type="Proteomes" id="UP000035553"/>
    </source>
</evidence>
<dbReference type="AlphaFoldDB" id="A0A0U1QKW9"/>
<dbReference type="RefSeq" id="WP_047035542.1">
    <property type="nucleotide sequence ID" value="NZ_AFVQ02000204.1"/>
</dbReference>
<organism evidence="2 3">
    <name type="scientific">Sporolactobacillus inulinus CASD</name>
    <dbReference type="NCBI Taxonomy" id="1069536"/>
    <lineage>
        <taxon>Bacteria</taxon>
        <taxon>Bacillati</taxon>
        <taxon>Bacillota</taxon>
        <taxon>Bacilli</taxon>
        <taxon>Bacillales</taxon>
        <taxon>Sporolactobacillaceae</taxon>
        <taxon>Sporolactobacillus</taxon>
    </lineage>
</organism>
<dbReference type="STRING" id="1069536.SINU_13480"/>
<gene>
    <name evidence="2" type="ORF">SINU_13480</name>
</gene>
<comment type="similarity">
    <text evidence="1">Belongs to the UPF0236 family.</text>
</comment>
<reference evidence="2 3" key="1">
    <citation type="journal article" date="2011" name="J. Bacteriol.">
        <title>Draft genome sequence of Sporolactobacillus inulinus strain CASD, an efficient D-lactic acid-producing bacterium with high-concentration lactate tolerance capability.</title>
        <authorList>
            <person name="Yu B."/>
            <person name="Su F."/>
            <person name="Wang L."/>
            <person name="Xu K."/>
            <person name="Zhao B."/>
            <person name="Xu P."/>
        </authorList>
    </citation>
    <scope>NUCLEOTIDE SEQUENCE [LARGE SCALE GENOMIC DNA]</scope>
    <source>
        <strain evidence="2 3">CASD</strain>
    </source>
</reference>
<proteinExistence type="inferred from homology"/>
<keyword evidence="3" id="KW-1185">Reference proteome</keyword>
<evidence type="ECO:0000256" key="1">
    <source>
        <dbReference type="ARBA" id="ARBA00006539"/>
    </source>
</evidence>
<dbReference type="Pfam" id="PF06782">
    <property type="entry name" value="UPF0236"/>
    <property type="match status" value="1"/>
</dbReference>
<dbReference type="OrthoDB" id="2371514at2"/>
<dbReference type="EMBL" id="AFVQ02000204">
    <property type="protein sequence ID" value="KLI01433.1"/>
    <property type="molecule type" value="Genomic_DNA"/>
</dbReference>
<dbReference type="InterPro" id="IPR009620">
    <property type="entry name" value="UPF0236"/>
</dbReference>
<dbReference type="NCBIfam" id="NF033529">
    <property type="entry name" value="transpos_ISLre2"/>
    <property type="match status" value="1"/>
</dbReference>
<protein>
    <submittedName>
        <fullName evidence="2">Transposase</fullName>
    </submittedName>
</protein>
<comment type="caution">
    <text evidence="2">The sequence shown here is derived from an EMBL/GenBank/DDBJ whole genome shotgun (WGS) entry which is preliminary data.</text>
</comment>